<name>A0A7G9W6N6_ALKCA</name>
<dbReference type="RefSeq" id="WP_213168003.1">
    <property type="nucleotide sequence ID" value="NZ_CP058559.1"/>
</dbReference>
<evidence type="ECO:0000313" key="1">
    <source>
        <dbReference type="EMBL" id="QNO14348.1"/>
    </source>
</evidence>
<accession>A0A7G9W6N6</accession>
<protein>
    <recommendedName>
        <fullName evidence="3">Erythromycin esterase</fullName>
    </recommendedName>
</protein>
<sequence length="400" mass="46930">MNREISKKICILIVTSLIFLLTACDNSLKNSIESHVVVFDETVIPTELIERLKDKKAVVVGEYHGIQEHKDFVTDLMLDLNNYNQFDQLLLEMSHSLGWILEDYTWGVLDQLPAYFQSLPQADISRIRDFNQRVPEEERIRVRAIDINHSPIFMGVSLRTMLEIGLIEYKEPVEEFLSVFDDNKGIIEDNKAFYKHVEEFYQNLIAEEANLTEVWGERYYHRILDIVEIEIQSIVCRKPLEEGNVQLRSQLREDFIKNMVDGYLKKNNNGTIINVGFYHAQNSHFLGTENKWLGEYLKHQSPYTNKKSYSLVVVPAKGEIKWGDTEYKTIDITRSGRRDELLRIMKDLAEERRAFLSLDDVLFLEKAIYINYHYTMLNIIPKEQFDGFVLLPRATRTKEF</sequence>
<dbReference type="EMBL" id="CP058559">
    <property type="protein sequence ID" value="QNO14348.1"/>
    <property type="molecule type" value="Genomic_DNA"/>
</dbReference>
<dbReference type="SUPFAM" id="SSF159501">
    <property type="entry name" value="EreA/ChaN-like"/>
    <property type="match status" value="1"/>
</dbReference>
<dbReference type="Proteomes" id="UP000516160">
    <property type="component" value="Chromosome"/>
</dbReference>
<dbReference type="AlphaFoldDB" id="A0A7G9W6N6"/>
<dbReference type="PROSITE" id="PS51257">
    <property type="entry name" value="PROKAR_LIPOPROTEIN"/>
    <property type="match status" value="1"/>
</dbReference>
<reference evidence="1 2" key="1">
    <citation type="submission" date="2020-07" db="EMBL/GenBank/DDBJ databases">
        <title>Alkalicella. sp. LB2 genome.</title>
        <authorList>
            <person name="Postec A."/>
            <person name="Quemeneur M."/>
        </authorList>
    </citation>
    <scope>NUCLEOTIDE SEQUENCE [LARGE SCALE GENOMIC DNA]</scope>
    <source>
        <strain evidence="1 2">LB2</strain>
    </source>
</reference>
<proteinExistence type="predicted"/>
<organism evidence="1 2">
    <name type="scientific">Alkalicella caledoniensis</name>
    <dbReference type="NCBI Taxonomy" id="2731377"/>
    <lineage>
        <taxon>Bacteria</taxon>
        <taxon>Bacillati</taxon>
        <taxon>Bacillota</taxon>
        <taxon>Clostridia</taxon>
        <taxon>Eubacteriales</taxon>
        <taxon>Proteinivoracaceae</taxon>
        <taxon>Alkalicella</taxon>
    </lineage>
</organism>
<dbReference type="KEGG" id="acae:HYG86_05950"/>
<keyword evidence="2" id="KW-1185">Reference proteome</keyword>
<evidence type="ECO:0008006" key="3">
    <source>
        <dbReference type="Google" id="ProtNLM"/>
    </source>
</evidence>
<evidence type="ECO:0000313" key="2">
    <source>
        <dbReference type="Proteomes" id="UP000516160"/>
    </source>
</evidence>
<gene>
    <name evidence="1" type="ORF">HYG86_05950</name>
</gene>